<gene>
    <name evidence="2" type="ORF">CEPIT_LOCUS13680</name>
</gene>
<dbReference type="Gene3D" id="3.80.10.10">
    <property type="entry name" value="Ribonuclease Inhibitor"/>
    <property type="match status" value="1"/>
</dbReference>
<dbReference type="InterPro" id="IPR006566">
    <property type="entry name" value="FBD"/>
</dbReference>
<dbReference type="InterPro" id="IPR053772">
    <property type="entry name" value="At1g61320/At1g61330-like"/>
</dbReference>
<protein>
    <recommendedName>
        <fullName evidence="1">F-box domain-containing protein</fullName>
    </recommendedName>
</protein>
<dbReference type="Proteomes" id="UP001152523">
    <property type="component" value="Unassembled WGS sequence"/>
</dbReference>
<evidence type="ECO:0000313" key="2">
    <source>
        <dbReference type="EMBL" id="CAH9096286.1"/>
    </source>
</evidence>
<feature type="domain" description="F-box" evidence="1">
    <location>
        <begin position="13"/>
        <end position="65"/>
    </location>
</feature>
<dbReference type="PROSITE" id="PS50181">
    <property type="entry name" value="FBOX"/>
    <property type="match status" value="1"/>
</dbReference>
<dbReference type="InterPro" id="IPR001810">
    <property type="entry name" value="F-box_dom"/>
</dbReference>
<dbReference type="SMART" id="SM00579">
    <property type="entry name" value="FBD"/>
    <property type="match status" value="1"/>
</dbReference>
<reference evidence="2" key="1">
    <citation type="submission" date="2022-07" db="EMBL/GenBank/DDBJ databases">
        <authorList>
            <person name="Macas J."/>
            <person name="Novak P."/>
            <person name="Neumann P."/>
        </authorList>
    </citation>
    <scope>NUCLEOTIDE SEQUENCE</scope>
</reference>
<dbReference type="SUPFAM" id="SSF81383">
    <property type="entry name" value="F-box domain"/>
    <property type="match status" value="1"/>
</dbReference>
<evidence type="ECO:0000259" key="1">
    <source>
        <dbReference type="PROSITE" id="PS50181"/>
    </source>
</evidence>
<evidence type="ECO:0000313" key="3">
    <source>
        <dbReference type="Proteomes" id="UP001152523"/>
    </source>
</evidence>
<sequence length="421" mass="48453">MASCRRRYNTASIDIISELPSVIQDKILGFLDTREAARTAILSRHWKDVWYSHGRLVFDSSFNRSIRLCGGDPRLDFVNMITNILLLRSGPVKIFKLVISSSYLNLRLQQQDIDRWCLFLTRNGIEQLHLSVYYSGDIFKVPVSIISCPTIKKLNLAGFAFNCPVTAGPSSPFSGVTILIFNRVWFSRNKHSPVIPFSIPKLEVLVLDGCVEMDKFSFSAPKLKTFRVTRSKFATEWKWFELHLKVIKTLHLSNEFIMLDAHRPSFPTALNLEVIKLIHFIYVDKKPFALLLQLLKKCPKLSELEILMHDKFHEMHGDSSSTSADPGSWLNGEDINMLKKVKVEQFRGLRYEVLFIKTILSKSPMLEEVVILESPEIDAQTAFRMPREMIKFPRASPKAQIIFLETQTPIYNLVGRIPNFW</sequence>
<dbReference type="InterPro" id="IPR036047">
    <property type="entry name" value="F-box-like_dom_sf"/>
</dbReference>
<name>A0AAV0DDX8_9ASTE</name>
<keyword evidence="3" id="KW-1185">Reference proteome</keyword>
<accession>A0AAV0DDX8</accession>
<dbReference type="SUPFAM" id="SSF52047">
    <property type="entry name" value="RNI-like"/>
    <property type="match status" value="1"/>
</dbReference>
<dbReference type="PANTHER" id="PTHR34145">
    <property type="entry name" value="OS02G0105600 PROTEIN"/>
    <property type="match status" value="1"/>
</dbReference>
<organism evidence="2 3">
    <name type="scientific">Cuscuta epithymum</name>
    <dbReference type="NCBI Taxonomy" id="186058"/>
    <lineage>
        <taxon>Eukaryota</taxon>
        <taxon>Viridiplantae</taxon>
        <taxon>Streptophyta</taxon>
        <taxon>Embryophyta</taxon>
        <taxon>Tracheophyta</taxon>
        <taxon>Spermatophyta</taxon>
        <taxon>Magnoliopsida</taxon>
        <taxon>eudicotyledons</taxon>
        <taxon>Gunneridae</taxon>
        <taxon>Pentapetalae</taxon>
        <taxon>asterids</taxon>
        <taxon>lamiids</taxon>
        <taxon>Solanales</taxon>
        <taxon>Convolvulaceae</taxon>
        <taxon>Cuscuteae</taxon>
        <taxon>Cuscuta</taxon>
        <taxon>Cuscuta subgen. Cuscuta</taxon>
    </lineage>
</organism>
<dbReference type="Gene3D" id="1.20.1280.50">
    <property type="match status" value="1"/>
</dbReference>
<dbReference type="AlphaFoldDB" id="A0AAV0DDX8"/>
<dbReference type="InterPro" id="IPR032675">
    <property type="entry name" value="LRR_dom_sf"/>
</dbReference>
<dbReference type="EMBL" id="CAMAPF010000087">
    <property type="protein sequence ID" value="CAH9096286.1"/>
    <property type="molecule type" value="Genomic_DNA"/>
</dbReference>
<dbReference type="Pfam" id="PF00646">
    <property type="entry name" value="F-box"/>
    <property type="match status" value="1"/>
</dbReference>
<comment type="caution">
    <text evidence="2">The sequence shown here is derived from an EMBL/GenBank/DDBJ whole genome shotgun (WGS) entry which is preliminary data.</text>
</comment>
<proteinExistence type="predicted"/>